<comment type="caution">
    <text evidence="1">The sequence shown here is derived from an EMBL/GenBank/DDBJ whole genome shotgun (WGS) entry which is preliminary data.</text>
</comment>
<accession>A0A820IFB7</accession>
<proteinExistence type="predicted"/>
<dbReference type="Proteomes" id="UP000663874">
    <property type="component" value="Unassembled WGS sequence"/>
</dbReference>
<dbReference type="EMBL" id="CAJOBE010035924">
    <property type="protein sequence ID" value="CAF4309318.1"/>
    <property type="molecule type" value="Genomic_DNA"/>
</dbReference>
<sequence length="60" mass="6986">LYQQYSWVLPFVKNSNTAIGQINCTSKTQILSTQMVEKGFCLRRKEKFLFIRLPNVTESS</sequence>
<organism evidence="1 2">
    <name type="scientific">Rotaria sordida</name>
    <dbReference type="NCBI Taxonomy" id="392033"/>
    <lineage>
        <taxon>Eukaryota</taxon>
        <taxon>Metazoa</taxon>
        <taxon>Spiralia</taxon>
        <taxon>Gnathifera</taxon>
        <taxon>Rotifera</taxon>
        <taxon>Eurotatoria</taxon>
        <taxon>Bdelloidea</taxon>
        <taxon>Philodinida</taxon>
        <taxon>Philodinidae</taxon>
        <taxon>Rotaria</taxon>
    </lineage>
</organism>
<gene>
    <name evidence="1" type="ORF">FNK824_LOCUS40931</name>
</gene>
<dbReference type="AlphaFoldDB" id="A0A820IFB7"/>
<protein>
    <submittedName>
        <fullName evidence="1">Uncharacterized protein</fullName>
    </submittedName>
</protein>
<evidence type="ECO:0000313" key="1">
    <source>
        <dbReference type="EMBL" id="CAF4309318.1"/>
    </source>
</evidence>
<reference evidence="1" key="1">
    <citation type="submission" date="2021-02" db="EMBL/GenBank/DDBJ databases">
        <authorList>
            <person name="Nowell W R."/>
        </authorList>
    </citation>
    <scope>NUCLEOTIDE SEQUENCE</scope>
</reference>
<feature type="non-terminal residue" evidence="1">
    <location>
        <position position="1"/>
    </location>
</feature>
<evidence type="ECO:0000313" key="2">
    <source>
        <dbReference type="Proteomes" id="UP000663874"/>
    </source>
</evidence>
<name>A0A820IFB7_9BILA</name>